<keyword evidence="3" id="KW-1185">Reference proteome</keyword>
<comment type="caution">
    <text evidence="2">The sequence shown here is derived from an EMBL/GenBank/DDBJ whole genome shotgun (WGS) entry which is preliminary data.</text>
</comment>
<evidence type="ECO:0000313" key="3">
    <source>
        <dbReference type="Proteomes" id="UP000187209"/>
    </source>
</evidence>
<name>A0A1R2BCR4_9CILI</name>
<keyword evidence="1" id="KW-0812">Transmembrane</keyword>
<gene>
    <name evidence="2" type="ORF">SteCoe_26505</name>
</gene>
<accession>A0A1R2BCR4</accession>
<dbReference type="EMBL" id="MPUH01000744">
    <property type="protein sequence ID" value="OMJ74544.1"/>
    <property type="molecule type" value="Genomic_DNA"/>
</dbReference>
<protein>
    <submittedName>
        <fullName evidence="2">Uncharacterized protein</fullName>
    </submittedName>
</protein>
<sequence length="84" mass="9387">MDFENESTSESEDETDTFPLQYQEVDSSLLGTAVFIKNVQVEPGETVLLYVHSQVEEAKRPDFKPFIIVFGVLIALSSMIVLSS</sequence>
<reference evidence="2 3" key="1">
    <citation type="submission" date="2016-11" db="EMBL/GenBank/DDBJ databases">
        <title>The macronuclear genome of Stentor coeruleus: a giant cell with tiny introns.</title>
        <authorList>
            <person name="Slabodnick M."/>
            <person name="Ruby J.G."/>
            <person name="Reiff S.B."/>
            <person name="Swart E.C."/>
            <person name="Gosai S."/>
            <person name="Prabakaran S."/>
            <person name="Witkowska E."/>
            <person name="Larue G.E."/>
            <person name="Fisher S."/>
            <person name="Freeman R.M."/>
            <person name="Gunawardena J."/>
            <person name="Chu W."/>
            <person name="Stover N.A."/>
            <person name="Gregory B.D."/>
            <person name="Nowacki M."/>
            <person name="Derisi J."/>
            <person name="Roy S.W."/>
            <person name="Marshall W.F."/>
            <person name="Sood P."/>
        </authorList>
    </citation>
    <scope>NUCLEOTIDE SEQUENCE [LARGE SCALE GENOMIC DNA]</scope>
    <source>
        <strain evidence="2">WM001</strain>
    </source>
</reference>
<dbReference type="Proteomes" id="UP000187209">
    <property type="component" value="Unassembled WGS sequence"/>
</dbReference>
<evidence type="ECO:0000313" key="2">
    <source>
        <dbReference type="EMBL" id="OMJ74544.1"/>
    </source>
</evidence>
<organism evidence="2 3">
    <name type="scientific">Stentor coeruleus</name>
    <dbReference type="NCBI Taxonomy" id="5963"/>
    <lineage>
        <taxon>Eukaryota</taxon>
        <taxon>Sar</taxon>
        <taxon>Alveolata</taxon>
        <taxon>Ciliophora</taxon>
        <taxon>Postciliodesmatophora</taxon>
        <taxon>Heterotrichea</taxon>
        <taxon>Heterotrichida</taxon>
        <taxon>Stentoridae</taxon>
        <taxon>Stentor</taxon>
    </lineage>
</organism>
<keyword evidence="1" id="KW-0472">Membrane</keyword>
<keyword evidence="1" id="KW-1133">Transmembrane helix</keyword>
<feature type="transmembrane region" description="Helical" evidence="1">
    <location>
        <begin position="63"/>
        <end position="82"/>
    </location>
</feature>
<proteinExistence type="predicted"/>
<dbReference type="AlphaFoldDB" id="A0A1R2BCR4"/>
<evidence type="ECO:0000256" key="1">
    <source>
        <dbReference type="SAM" id="Phobius"/>
    </source>
</evidence>